<dbReference type="SUPFAM" id="SSF54076">
    <property type="entry name" value="RNase A-like"/>
    <property type="match status" value="1"/>
</dbReference>
<feature type="domain" description="Ribonuclease A-domain" evidence="3">
    <location>
        <begin position="21"/>
        <end position="134"/>
    </location>
</feature>
<reference evidence="4" key="1">
    <citation type="journal article" date="2012" name="BMC Genomics">
        <title>Efficient assembly and annotation of the transcriptome of catfish by RNA-Seq analysis of a doubled haploid homozygote.</title>
        <authorList>
            <person name="Liu S."/>
            <person name="Zhang Y."/>
            <person name="Zhou Z."/>
            <person name="Waldbieser G."/>
            <person name="Sun F."/>
            <person name="Lu J."/>
            <person name="Zhang J."/>
            <person name="Jiang Y."/>
            <person name="Zhang H."/>
            <person name="Wang X."/>
            <person name="Rajendran K.V."/>
            <person name="Khoo L."/>
            <person name="Kucuktas H."/>
            <person name="Peatman E."/>
            <person name="Liu Z."/>
        </authorList>
    </citation>
    <scope>NUCLEOTIDE SEQUENCE</scope>
    <source>
        <tissue evidence="4">Mixed</tissue>
    </source>
</reference>
<dbReference type="AlphaFoldDB" id="W5UHP9"/>
<gene>
    <name evidence="4" type="primary">rnasel3</name>
</gene>
<dbReference type="GO" id="GO:0003676">
    <property type="term" value="F:nucleic acid binding"/>
    <property type="evidence" value="ECO:0007669"/>
    <property type="project" value="InterPro"/>
</dbReference>
<organism evidence="4">
    <name type="scientific">Ictalurus punctatus</name>
    <name type="common">Channel catfish</name>
    <name type="synonym">Silurus punctatus</name>
    <dbReference type="NCBI Taxonomy" id="7998"/>
    <lineage>
        <taxon>Eukaryota</taxon>
        <taxon>Metazoa</taxon>
        <taxon>Chordata</taxon>
        <taxon>Craniata</taxon>
        <taxon>Vertebrata</taxon>
        <taxon>Euteleostomi</taxon>
        <taxon>Actinopterygii</taxon>
        <taxon>Neopterygii</taxon>
        <taxon>Teleostei</taxon>
        <taxon>Ostariophysi</taxon>
        <taxon>Siluriformes</taxon>
        <taxon>Ictaluridae</taxon>
        <taxon>Ictalurus</taxon>
    </lineage>
</organism>
<dbReference type="InterPro" id="IPR023412">
    <property type="entry name" value="RNaseA_domain"/>
</dbReference>
<accession>W5UHP9</accession>
<dbReference type="GO" id="GO:0004540">
    <property type="term" value="F:RNA nuclease activity"/>
    <property type="evidence" value="ECO:0007669"/>
    <property type="project" value="TreeGrafter"/>
</dbReference>
<sequence>MEIRVFGLVLLLVLCAALPAEAQNWAAFKKKHIYPSMDERRCTDTINDRGINSGGRCKKMNSFILATESQVKAVCEKGGRPVGGNLYESNNPFLVVTCSLEPGSNPCKYNGPKSTRCITIACEKGFPVHYERERPGQSGRPCN</sequence>
<name>W5UHP9_ICTPU</name>
<evidence type="ECO:0000256" key="1">
    <source>
        <dbReference type="ARBA" id="ARBA00005600"/>
    </source>
</evidence>
<dbReference type="PANTHER" id="PTHR11437">
    <property type="entry name" value="RIBONUCLEASE"/>
    <property type="match status" value="1"/>
</dbReference>
<dbReference type="InterPro" id="IPR001427">
    <property type="entry name" value="RNaseA"/>
</dbReference>
<dbReference type="PANTHER" id="PTHR11437:SF66">
    <property type="entry name" value="RNASE 3"/>
    <property type="match status" value="1"/>
</dbReference>
<dbReference type="GO" id="GO:0050830">
    <property type="term" value="P:defense response to Gram-positive bacterium"/>
    <property type="evidence" value="ECO:0007669"/>
    <property type="project" value="TreeGrafter"/>
</dbReference>
<dbReference type="CDD" id="cd06265">
    <property type="entry name" value="RNase_A_canonical"/>
    <property type="match status" value="1"/>
</dbReference>
<comment type="similarity">
    <text evidence="1">Belongs to the pancreatic ribonuclease family.</text>
</comment>
<dbReference type="Gene3D" id="3.10.130.10">
    <property type="entry name" value="Ribonuclease A-like domain"/>
    <property type="match status" value="1"/>
</dbReference>
<dbReference type="Pfam" id="PF00074">
    <property type="entry name" value="RnaseA"/>
    <property type="match status" value="1"/>
</dbReference>
<dbReference type="EMBL" id="JT415337">
    <property type="protein sequence ID" value="AHH41649.1"/>
    <property type="molecule type" value="mRNA"/>
</dbReference>
<feature type="chain" id="PRO_5004874439" evidence="2">
    <location>
        <begin position="23"/>
        <end position="143"/>
    </location>
</feature>
<keyword evidence="2" id="KW-0732">Signal</keyword>
<protein>
    <submittedName>
        <fullName evidence="4">Ribonuclease-like 3</fullName>
    </submittedName>
</protein>
<evidence type="ECO:0000259" key="3">
    <source>
        <dbReference type="SMART" id="SM00092"/>
    </source>
</evidence>
<evidence type="ECO:0000256" key="2">
    <source>
        <dbReference type="SAM" id="SignalP"/>
    </source>
</evidence>
<evidence type="ECO:0000313" key="4">
    <source>
        <dbReference type="EMBL" id="AHH41649.1"/>
    </source>
</evidence>
<dbReference type="InterPro" id="IPR036816">
    <property type="entry name" value="RNaseA-like_dom_sf"/>
</dbReference>
<proteinExistence type="evidence at transcript level"/>
<feature type="signal peptide" evidence="2">
    <location>
        <begin position="1"/>
        <end position="22"/>
    </location>
</feature>
<dbReference type="SMART" id="SM00092">
    <property type="entry name" value="RNAse_Pc"/>
    <property type="match status" value="1"/>
</dbReference>
<dbReference type="PRINTS" id="PR00794">
    <property type="entry name" value="RIBONUCLEASE"/>
</dbReference>